<protein>
    <submittedName>
        <fullName evidence="1">Uncharacterized protein</fullName>
    </submittedName>
</protein>
<accession>A0ABY6HX18</accession>
<proteinExistence type="predicted"/>
<keyword evidence="2" id="KW-1185">Reference proteome</keyword>
<dbReference type="Proteomes" id="UP001208689">
    <property type="component" value="Chromosome"/>
</dbReference>
<sequence>MEIVKNGICIQEKQLSERCGQCGEWLVHCVYKYQSKKLKHVIRCKKCNSASRIKK</sequence>
<reference evidence="1" key="1">
    <citation type="submission" date="2022-09" db="EMBL/GenBank/DDBJ databases">
        <title>Actin cytoskeleton and complex cell architecture in an #Asgard archaeon.</title>
        <authorList>
            <person name="Ponce Toledo R.I."/>
            <person name="Schleper C."/>
            <person name="Rodrigues Oliveira T."/>
            <person name="Wollweber F."/>
            <person name="Xu J."/>
            <person name="Rittmann S."/>
            <person name="Klingl A."/>
            <person name="Pilhofer M."/>
        </authorList>
    </citation>
    <scope>NUCLEOTIDE SEQUENCE</scope>
    <source>
        <strain evidence="1">B-35</strain>
    </source>
</reference>
<name>A0ABY6HX18_9ARCH</name>
<evidence type="ECO:0000313" key="2">
    <source>
        <dbReference type="Proteomes" id="UP001208689"/>
    </source>
</evidence>
<gene>
    <name evidence="1" type="ORF">NEF87_004201</name>
</gene>
<evidence type="ECO:0000313" key="1">
    <source>
        <dbReference type="EMBL" id="UYP47916.1"/>
    </source>
</evidence>
<organism evidence="1 2">
    <name type="scientific">Candidatus Lokiarchaeum ossiferum</name>
    <dbReference type="NCBI Taxonomy" id="2951803"/>
    <lineage>
        <taxon>Archaea</taxon>
        <taxon>Promethearchaeati</taxon>
        <taxon>Promethearchaeota</taxon>
        <taxon>Promethearchaeia</taxon>
        <taxon>Promethearchaeales</taxon>
        <taxon>Promethearchaeaceae</taxon>
        <taxon>Candidatus Lokiarchaeum</taxon>
    </lineage>
</organism>
<dbReference type="EMBL" id="CP104013">
    <property type="protein sequence ID" value="UYP47916.1"/>
    <property type="molecule type" value="Genomic_DNA"/>
</dbReference>